<name>A0A542E0L6_9MICO</name>
<comment type="caution">
    <text evidence="5">The sequence shown here is derived from an EMBL/GenBank/DDBJ whole genome shotgun (WGS) entry which is preliminary data.</text>
</comment>
<proteinExistence type="predicted"/>
<sequence>MSDTTGRVTGLDLPHHDGSELYVSDVAPRLGDTVSVWVRVPRETPLDRVHARVVHDAEPHFVPLRVDRARSDAAETWWRGEIVVHNPTTSYRFILAGGPTRYAWLNAAGVHRRDVPDTGDFRLVGHDSPPPAWAREAVVYQVFPDRFARSRRAVRRSAMPEWAIPAAWDDPVFPRKTESDEIGHQLYGGDLDGVTEHLDHVEELGADVVYLTPVFPGESNHRYDAATFAAVDPVLGGDAALRRLTDAAHARGMKVMGDFTTNHTGVTHEWFRAAEASTSAPERDFYFWLGRKRYVSWLGVKTLPKLDWSSTELRHRVLDDPQGVVRKWLGPDGGLDGWRVDVANMTGRQAGQDLNHEVMRLLRDAVADADPQALLVGEHTNDYTGDVDGDGWHGVMNYAGFGKPMWTWLCDPEDAPDFLGQPVLVPRLGGEAVVETIREFTSHLPWTSLVHSFNLVGSHDTTRIRSLVGADSRLVDVAAGLLMTFPGIPMLTYGDEIGMEGTFGEDGRRTMQWSGKGWDRRLFEVYRSLIALRKRSRALTHGGLRWVHAEEDALVYLREAAGQSALVHVARAEHEPIVLDAARLPGIGRGRASYGDSVRVRGDRVTLTADGPGVGVRVWSTSAQGATGGATRRGKGRRSR</sequence>
<dbReference type="SMART" id="SM00642">
    <property type="entry name" value="Aamy"/>
    <property type="match status" value="1"/>
</dbReference>
<dbReference type="InterPro" id="IPR014756">
    <property type="entry name" value="Ig_E-set"/>
</dbReference>
<evidence type="ECO:0000256" key="1">
    <source>
        <dbReference type="ARBA" id="ARBA00022801"/>
    </source>
</evidence>
<dbReference type="RefSeq" id="WP_141848348.1">
    <property type="nucleotide sequence ID" value="NZ_BAAAPR010000005.1"/>
</dbReference>
<reference evidence="5 6" key="1">
    <citation type="submission" date="2019-06" db="EMBL/GenBank/DDBJ databases">
        <title>Sequencing the genomes of 1000 actinobacteria strains.</title>
        <authorList>
            <person name="Klenk H.-P."/>
        </authorList>
    </citation>
    <scope>NUCLEOTIDE SEQUENCE [LARGE SCALE GENOMIC DNA]</scope>
    <source>
        <strain evidence="5 6">DSM 18607</strain>
    </source>
</reference>
<dbReference type="AlphaFoldDB" id="A0A542E0L6"/>
<dbReference type="EMBL" id="VFMN01000001">
    <property type="protein sequence ID" value="TQJ08891.1"/>
    <property type="molecule type" value="Genomic_DNA"/>
</dbReference>
<dbReference type="SUPFAM" id="SSF51445">
    <property type="entry name" value="(Trans)glycosidases"/>
    <property type="match status" value="1"/>
</dbReference>
<evidence type="ECO:0000313" key="5">
    <source>
        <dbReference type="EMBL" id="TQJ08891.1"/>
    </source>
</evidence>
<feature type="domain" description="Glycosyl hydrolase family 13 catalytic" evidence="4">
    <location>
        <begin position="141"/>
        <end position="533"/>
    </location>
</feature>
<keyword evidence="1" id="KW-0378">Hydrolase</keyword>
<dbReference type="GO" id="GO:0005975">
    <property type="term" value="P:carbohydrate metabolic process"/>
    <property type="evidence" value="ECO:0007669"/>
    <property type="project" value="InterPro"/>
</dbReference>
<keyword evidence="2" id="KW-0326">Glycosidase</keyword>
<dbReference type="OrthoDB" id="9043248at2"/>
<evidence type="ECO:0000259" key="4">
    <source>
        <dbReference type="SMART" id="SM00642"/>
    </source>
</evidence>
<dbReference type="InterPro" id="IPR006047">
    <property type="entry name" value="GH13_cat_dom"/>
</dbReference>
<dbReference type="Gene3D" id="3.20.20.80">
    <property type="entry name" value="Glycosidases"/>
    <property type="match status" value="1"/>
</dbReference>
<dbReference type="GO" id="GO:0004553">
    <property type="term" value="F:hydrolase activity, hydrolyzing O-glycosyl compounds"/>
    <property type="evidence" value="ECO:0007669"/>
    <property type="project" value="InterPro"/>
</dbReference>
<dbReference type="CDD" id="cd02857">
    <property type="entry name" value="E_set_CDase_PDE_N"/>
    <property type="match status" value="1"/>
</dbReference>
<evidence type="ECO:0000256" key="3">
    <source>
        <dbReference type="SAM" id="MobiDB-lite"/>
    </source>
</evidence>
<keyword evidence="6" id="KW-1185">Reference proteome</keyword>
<dbReference type="InterPro" id="IPR013783">
    <property type="entry name" value="Ig-like_fold"/>
</dbReference>
<protein>
    <submittedName>
        <fullName evidence="5">Alpha-glucosidase</fullName>
    </submittedName>
</protein>
<dbReference type="Gene3D" id="2.60.40.10">
    <property type="entry name" value="Immunoglobulins"/>
    <property type="match status" value="1"/>
</dbReference>
<evidence type="ECO:0000313" key="6">
    <source>
        <dbReference type="Proteomes" id="UP000317893"/>
    </source>
</evidence>
<dbReference type="PANTHER" id="PTHR10357">
    <property type="entry name" value="ALPHA-AMYLASE FAMILY MEMBER"/>
    <property type="match status" value="1"/>
</dbReference>
<organism evidence="5 6">
    <name type="scientific">Lapillicoccus jejuensis</name>
    <dbReference type="NCBI Taxonomy" id="402171"/>
    <lineage>
        <taxon>Bacteria</taxon>
        <taxon>Bacillati</taxon>
        <taxon>Actinomycetota</taxon>
        <taxon>Actinomycetes</taxon>
        <taxon>Micrococcales</taxon>
        <taxon>Intrasporangiaceae</taxon>
        <taxon>Lapillicoccus</taxon>
    </lineage>
</organism>
<dbReference type="SUPFAM" id="SSF81296">
    <property type="entry name" value="E set domains"/>
    <property type="match status" value="1"/>
</dbReference>
<evidence type="ECO:0000256" key="2">
    <source>
        <dbReference type="ARBA" id="ARBA00023295"/>
    </source>
</evidence>
<dbReference type="InterPro" id="IPR004185">
    <property type="entry name" value="Glyco_hydro_13_lg-like_dom"/>
</dbReference>
<dbReference type="Pfam" id="PF00128">
    <property type="entry name" value="Alpha-amylase"/>
    <property type="match status" value="1"/>
</dbReference>
<gene>
    <name evidence="5" type="ORF">FB458_1990</name>
</gene>
<feature type="region of interest" description="Disordered" evidence="3">
    <location>
        <begin position="621"/>
        <end position="640"/>
    </location>
</feature>
<dbReference type="InterPro" id="IPR017853">
    <property type="entry name" value="GH"/>
</dbReference>
<dbReference type="Proteomes" id="UP000317893">
    <property type="component" value="Unassembled WGS sequence"/>
</dbReference>
<dbReference type="PANTHER" id="PTHR10357:SF210">
    <property type="entry name" value="MALTODEXTRIN GLUCOSIDASE"/>
    <property type="match status" value="1"/>
</dbReference>
<accession>A0A542E0L6</accession>
<dbReference type="CDD" id="cd11338">
    <property type="entry name" value="AmyAc_CMD"/>
    <property type="match status" value="1"/>
</dbReference>